<dbReference type="InterPro" id="IPR001322">
    <property type="entry name" value="Lamin_tail_dom"/>
</dbReference>
<reference evidence="3 4" key="1">
    <citation type="submission" date="2022-06" db="EMBL/GenBank/DDBJ databases">
        <title>Actinoplanes abujensis sp. nov., isolated from Nigerian arid soil.</title>
        <authorList>
            <person name="Ding P."/>
        </authorList>
    </citation>
    <scope>NUCLEOTIDE SEQUENCE [LARGE SCALE GENOMIC DNA]</scope>
    <source>
        <strain evidence="4">TRM88002</strain>
    </source>
</reference>
<keyword evidence="1" id="KW-0732">Signal</keyword>
<comment type="caution">
    <text evidence="3">The sequence shown here is derived from an EMBL/GenBank/DDBJ whole genome shotgun (WGS) entry which is preliminary data.</text>
</comment>
<feature type="chain" id="PRO_5045720355" evidence="1">
    <location>
        <begin position="26"/>
        <end position="152"/>
    </location>
</feature>
<protein>
    <submittedName>
        <fullName evidence="3">Lamin tail domain-containing protein</fullName>
    </submittedName>
</protein>
<dbReference type="Pfam" id="PF00932">
    <property type="entry name" value="LTD"/>
    <property type="match status" value="1"/>
</dbReference>
<evidence type="ECO:0000313" key="4">
    <source>
        <dbReference type="Proteomes" id="UP001523216"/>
    </source>
</evidence>
<feature type="signal peptide" evidence="1">
    <location>
        <begin position="1"/>
        <end position="25"/>
    </location>
</feature>
<accession>A0ABT0Y4V9</accession>
<organism evidence="3 4">
    <name type="scientific">Paractinoplanes hotanensis</name>
    <dbReference type="NCBI Taxonomy" id="2906497"/>
    <lineage>
        <taxon>Bacteria</taxon>
        <taxon>Bacillati</taxon>
        <taxon>Actinomycetota</taxon>
        <taxon>Actinomycetes</taxon>
        <taxon>Micromonosporales</taxon>
        <taxon>Micromonosporaceae</taxon>
        <taxon>Paractinoplanes</taxon>
    </lineage>
</organism>
<dbReference type="EMBL" id="JAMQOL010000037">
    <property type="protein sequence ID" value="MCM4081056.1"/>
    <property type="molecule type" value="Genomic_DNA"/>
</dbReference>
<dbReference type="Gene3D" id="2.60.40.1260">
    <property type="entry name" value="Lamin Tail domain"/>
    <property type="match status" value="1"/>
</dbReference>
<feature type="domain" description="LTD" evidence="2">
    <location>
        <begin position="21"/>
        <end position="149"/>
    </location>
</feature>
<evidence type="ECO:0000259" key="2">
    <source>
        <dbReference type="PROSITE" id="PS51841"/>
    </source>
</evidence>
<dbReference type="SUPFAM" id="SSF74853">
    <property type="entry name" value="Lamin A/C globular tail domain"/>
    <property type="match status" value="1"/>
</dbReference>
<dbReference type="Proteomes" id="UP001523216">
    <property type="component" value="Unassembled WGS sequence"/>
</dbReference>
<gene>
    <name evidence="3" type="ORF">LXN57_26115</name>
</gene>
<sequence>MKRLLALVMATVPAAVFGVVSPAQAALPVFYFSRIQYDSPGSDTRSAASLNAEWFKLTNSTTKPQQLRNFSVKDAAGKTYKFAVSTVVAPKSSIVVHTGRGSSGAPNSWDRYWGSGNYIWNNPGDTAKLYTPSGAVLDSCKWTRVSPGATNC</sequence>
<dbReference type="RefSeq" id="WP_251800851.1">
    <property type="nucleotide sequence ID" value="NZ_JAMQOL010000037.1"/>
</dbReference>
<proteinExistence type="predicted"/>
<name>A0ABT0Y4V9_9ACTN</name>
<evidence type="ECO:0000313" key="3">
    <source>
        <dbReference type="EMBL" id="MCM4081056.1"/>
    </source>
</evidence>
<dbReference type="InterPro" id="IPR036415">
    <property type="entry name" value="Lamin_tail_dom_sf"/>
</dbReference>
<evidence type="ECO:0000256" key="1">
    <source>
        <dbReference type="SAM" id="SignalP"/>
    </source>
</evidence>
<keyword evidence="4" id="KW-1185">Reference proteome</keyword>
<dbReference type="PROSITE" id="PS51841">
    <property type="entry name" value="LTD"/>
    <property type="match status" value="1"/>
</dbReference>